<reference evidence="3" key="1">
    <citation type="journal article" date="2019" name="Int. J. Syst. Evol. Microbiol.">
        <title>The Global Catalogue of Microorganisms (GCM) 10K type strain sequencing project: providing services to taxonomists for standard genome sequencing and annotation.</title>
        <authorList>
            <consortium name="The Broad Institute Genomics Platform"/>
            <consortium name="The Broad Institute Genome Sequencing Center for Infectious Disease"/>
            <person name="Wu L."/>
            <person name="Ma J."/>
        </authorList>
    </citation>
    <scope>NUCLEOTIDE SEQUENCE [LARGE SCALE GENOMIC DNA]</scope>
    <source>
        <strain evidence="3">KCTC 23984</strain>
    </source>
</reference>
<dbReference type="PANTHER" id="PTHR14969">
    <property type="entry name" value="SPHINGOSINE-1-PHOSPHATE PHOSPHOHYDROLASE"/>
    <property type="match status" value="1"/>
</dbReference>
<evidence type="ECO:0000259" key="1">
    <source>
        <dbReference type="SMART" id="SM00014"/>
    </source>
</evidence>
<sequence length="270" mass="29252">MLFPLSIFAQPQAQVPSDSTVQVSSFLQPNEGAETGKLVGFFSPAVKNTALIATDIGFWTTTFVFLDEPVQNFSQRYRSTVTEHVAGAVEPLGRQKYLMPAAGVALASGLIFKDEKLQKAGMVSIGSILVNAAATSTLKRAFGRHRPDVATENDRFDGPFRNSDHTSFPSSHTSTAFTVATSIATVYREHKLVPPIAYGVATLVGISRVHDNVHWATDVMKGAAVGYLSAKGVNYLYELADQKLKNRRQKLLMTPNLGPENAGFSATLIF</sequence>
<dbReference type="SMART" id="SM00014">
    <property type="entry name" value="acidPPc"/>
    <property type="match status" value="1"/>
</dbReference>
<dbReference type="InterPro" id="IPR000326">
    <property type="entry name" value="PAP2/HPO"/>
</dbReference>
<organism evidence="2 3">
    <name type="scientific">Pontibacter toksunensis</name>
    <dbReference type="NCBI Taxonomy" id="1332631"/>
    <lineage>
        <taxon>Bacteria</taxon>
        <taxon>Pseudomonadati</taxon>
        <taxon>Bacteroidota</taxon>
        <taxon>Cytophagia</taxon>
        <taxon>Cytophagales</taxon>
        <taxon>Hymenobacteraceae</taxon>
        <taxon>Pontibacter</taxon>
    </lineage>
</organism>
<comment type="caution">
    <text evidence="2">The sequence shown here is derived from an EMBL/GenBank/DDBJ whole genome shotgun (WGS) entry which is preliminary data.</text>
</comment>
<dbReference type="InterPro" id="IPR036938">
    <property type="entry name" value="PAP2/HPO_sf"/>
</dbReference>
<evidence type="ECO:0000313" key="3">
    <source>
        <dbReference type="Proteomes" id="UP001597641"/>
    </source>
</evidence>
<dbReference type="RefSeq" id="WP_377481759.1">
    <property type="nucleotide sequence ID" value="NZ_JBHUOX010000003.1"/>
</dbReference>
<gene>
    <name evidence="2" type="ORF">ACFS7Z_04835</name>
</gene>
<proteinExistence type="predicted"/>
<dbReference type="PANTHER" id="PTHR14969:SF13">
    <property type="entry name" value="AT30094P"/>
    <property type="match status" value="1"/>
</dbReference>
<dbReference type="CDD" id="cd03394">
    <property type="entry name" value="PAP2_like_5"/>
    <property type="match status" value="1"/>
</dbReference>
<dbReference type="Gene3D" id="1.20.144.10">
    <property type="entry name" value="Phosphatidic acid phosphatase type 2/haloperoxidase"/>
    <property type="match status" value="1"/>
</dbReference>
<protein>
    <submittedName>
        <fullName evidence="2">Phosphatase PAP2 family protein</fullName>
    </submittedName>
</protein>
<dbReference type="SUPFAM" id="SSF48317">
    <property type="entry name" value="Acid phosphatase/Vanadium-dependent haloperoxidase"/>
    <property type="match status" value="1"/>
</dbReference>
<dbReference type="Proteomes" id="UP001597641">
    <property type="component" value="Unassembled WGS sequence"/>
</dbReference>
<accession>A0ABW6BTD5</accession>
<dbReference type="EMBL" id="JBHUOX010000003">
    <property type="protein sequence ID" value="MFD2999674.1"/>
    <property type="molecule type" value="Genomic_DNA"/>
</dbReference>
<feature type="domain" description="Phosphatidic acid phosphatase type 2/haloperoxidase" evidence="1">
    <location>
        <begin position="120"/>
        <end position="234"/>
    </location>
</feature>
<dbReference type="Pfam" id="PF01569">
    <property type="entry name" value="PAP2"/>
    <property type="match status" value="1"/>
</dbReference>
<evidence type="ECO:0000313" key="2">
    <source>
        <dbReference type="EMBL" id="MFD2999674.1"/>
    </source>
</evidence>
<name>A0ABW6BTD5_9BACT</name>
<keyword evidence="3" id="KW-1185">Reference proteome</keyword>